<evidence type="ECO:0000313" key="3">
    <source>
        <dbReference type="Proteomes" id="UP000276309"/>
    </source>
</evidence>
<dbReference type="Proteomes" id="UP000276309">
    <property type="component" value="Chromosome"/>
</dbReference>
<dbReference type="RefSeq" id="WP_121848170.1">
    <property type="nucleotide sequence ID" value="NZ_CP032050.1"/>
</dbReference>
<dbReference type="OrthoDB" id="581140at2"/>
<accession>A0A3G2L4G9</accession>
<dbReference type="PANTHER" id="PTHR37489:SF1">
    <property type="entry name" value="DUF3500 DOMAIN-CONTAINING PROTEIN"/>
    <property type="match status" value="1"/>
</dbReference>
<feature type="signal peptide" evidence="1">
    <location>
        <begin position="1"/>
        <end position="20"/>
    </location>
</feature>
<dbReference type="EMBL" id="CP032050">
    <property type="protein sequence ID" value="AYN67121.1"/>
    <property type="molecule type" value="Genomic_DNA"/>
</dbReference>
<keyword evidence="1" id="KW-0732">Signal</keyword>
<dbReference type="PANTHER" id="PTHR37489">
    <property type="entry name" value="DUF3500 DOMAIN-CONTAINING PROTEIN"/>
    <property type="match status" value="1"/>
</dbReference>
<evidence type="ECO:0000256" key="1">
    <source>
        <dbReference type="SAM" id="SignalP"/>
    </source>
</evidence>
<name>A0A3G2L4G9_9FLAO</name>
<sequence>MSKKYLLAYTLCLFFLKGQAQELHQLANDFLSSLSKELREQTLYELTSDERKSFFYTPVYRKGTTFNQYNEAQTKAALALLKASISTEAYEKTKAIMDLENILIVLENNPKMPDGTAKRDPLNYHFWIFGDPAEEQFWGWRFEGHHISLNFLASEGALVSSTPFFLGSNPGRVLEGKRKGHEVLKKETDLGYAMVNALDPEQLKVARFSETAPADMFTSNHSKAEKLAHTGIKYSDLTKDQQKTFWNLLQLYLDNYEEKFSEKFKAKIEKEGIDELYFAWAGSLERGQGHYYSIQGPTLLIEYDNTQNNNNHVHTVVRDLENDFGDDILQQHYDHDHR</sequence>
<keyword evidence="3" id="KW-1185">Reference proteome</keyword>
<organism evidence="2 3">
    <name type="scientific">Euzebyella marina</name>
    <dbReference type="NCBI Taxonomy" id="1761453"/>
    <lineage>
        <taxon>Bacteria</taxon>
        <taxon>Pseudomonadati</taxon>
        <taxon>Bacteroidota</taxon>
        <taxon>Flavobacteriia</taxon>
        <taxon>Flavobacteriales</taxon>
        <taxon>Flavobacteriaceae</taxon>
        <taxon>Euzebyella</taxon>
    </lineage>
</organism>
<feature type="chain" id="PRO_5018229128" evidence="1">
    <location>
        <begin position="21"/>
        <end position="338"/>
    </location>
</feature>
<evidence type="ECO:0000313" key="2">
    <source>
        <dbReference type="EMBL" id="AYN67121.1"/>
    </source>
</evidence>
<proteinExistence type="predicted"/>
<dbReference type="InterPro" id="IPR021889">
    <property type="entry name" value="DUF3500"/>
</dbReference>
<reference evidence="2 3" key="1">
    <citation type="submission" date="2018-08" db="EMBL/GenBank/DDBJ databases">
        <title>The reduced genetic potential of extracellular carbohydrate catabolism in Euzebyella marina RN62, a Flavobacteriia bacterium isolated from the hadal water.</title>
        <authorList>
            <person name="Xue C."/>
        </authorList>
    </citation>
    <scope>NUCLEOTIDE SEQUENCE [LARGE SCALE GENOMIC DNA]</scope>
    <source>
        <strain evidence="2 3">RN62</strain>
    </source>
</reference>
<dbReference type="Pfam" id="PF12006">
    <property type="entry name" value="DUF3500"/>
    <property type="match status" value="1"/>
</dbReference>
<dbReference type="AlphaFoldDB" id="A0A3G2L4G9"/>
<gene>
    <name evidence="2" type="ORF">D1013_06935</name>
</gene>
<dbReference type="KEGG" id="emar:D1013_06935"/>
<protein>
    <submittedName>
        <fullName evidence="2">DUF3500 domain-containing protein</fullName>
    </submittedName>
</protein>